<keyword evidence="3 6" id="KW-1133">Transmembrane helix</keyword>
<proteinExistence type="predicted"/>
<comment type="subcellular location">
    <subcellularLocation>
        <location evidence="1">Membrane</location>
        <topology evidence="1">Multi-pass membrane protein</topology>
    </subcellularLocation>
</comment>
<feature type="compositionally biased region" description="Gly residues" evidence="5">
    <location>
        <begin position="355"/>
        <end position="364"/>
    </location>
</feature>
<dbReference type="GO" id="GO:0007601">
    <property type="term" value="P:visual perception"/>
    <property type="evidence" value="ECO:0007669"/>
    <property type="project" value="InterPro"/>
</dbReference>
<dbReference type="PANTHER" id="PTHR19282">
    <property type="entry name" value="TETRASPANIN"/>
    <property type="match status" value="1"/>
</dbReference>
<gene>
    <name evidence="7" type="ORF">FSP39_017799</name>
</gene>
<feature type="compositionally biased region" description="Basic residues" evidence="5">
    <location>
        <begin position="421"/>
        <end position="471"/>
    </location>
</feature>
<dbReference type="InterPro" id="IPR008952">
    <property type="entry name" value="Tetraspanin_EC2_sf"/>
</dbReference>
<sequence length="471" mass="51527">MCLTIRISESGRQKLGLTVAVLNGLLSLTGLALIGIGAYMNIHLESKMALMEGYDSGTLPYFLITLGLLMFVLDGLFAKAGYDCAYPESRSRFQNLLILFILMKFVLIWVILAGSIMSFTHQAVIRESFRNGLTAIMKRYKTDKSAKMMMDQVQISYKCCGSNTYLDWLTTNWINEEFLDTKSSAIKRKMRNGLYYSDDVPFSCCDPEVQRPCVHHDIRNKAAHINYGAITLHKQGCAAKLMFFIEYAVLSPTAYTVLIAFFVQMITCILLRYLQTSIMNACLMKPLGPGAGYVIPECPCDLCKTGDPMKYTKEGRYEEDADTGAGGGGGGGGDFSNFGGGGGGGGGGNREDGSDGGGDGFDGVGKGKDKGEKQKGEKDSKKREKEGKNKTKDGDSKKNKNKDKATKSPDKSKKSASPPKQKPKAKSKSPPKTKAKAKPRSPKSPKKKALKSPKKTKAPKASPRRRSPRRR</sequence>
<name>A0AA89BXH0_PINIB</name>
<feature type="compositionally biased region" description="Gly residues" evidence="5">
    <location>
        <begin position="324"/>
        <end position="348"/>
    </location>
</feature>
<evidence type="ECO:0000256" key="5">
    <source>
        <dbReference type="SAM" id="MobiDB-lite"/>
    </source>
</evidence>
<evidence type="ECO:0000313" key="8">
    <source>
        <dbReference type="Proteomes" id="UP001186944"/>
    </source>
</evidence>
<evidence type="ECO:0000313" key="7">
    <source>
        <dbReference type="EMBL" id="KAK3091183.1"/>
    </source>
</evidence>
<feature type="transmembrane region" description="Helical" evidence="6">
    <location>
        <begin position="254"/>
        <end position="274"/>
    </location>
</feature>
<feature type="region of interest" description="Disordered" evidence="5">
    <location>
        <begin position="320"/>
        <end position="471"/>
    </location>
</feature>
<feature type="compositionally biased region" description="Basic and acidic residues" evidence="5">
    <location>
        <begin position="365"/>
        <end position="413"/>
    </location>
</feature>
<dbReference type="Pfam" id="PF00335">
    <property type="entry name" value="Tetraspanin"/>
    <property type="match status" value="1"/>
</dbReference>
<dbReference type="PANTHER" id="PTHR19282:SF551">
    <property type="entry name" value="RE08073P-RELATED"/>
    <property type="match status" value="1"/>
</dbReference>
<evidence type="ECO:0000256" key="1">
    <source>
        <dbReference type="ARBA" id="ARBA00004141"/>
    </source>
</evidence>
<organism evidence="7 8">
    <name type="scientific">Pinctada imbricata</name>
    <name type="common">Atlantic pearl-oyster</name>
    <name type="synonym">Pinctada martensii</name>
    <dbReference type="NCBI Taxonomy" id="66713"/>
    <lineage>
        <taxon>Eukaryota</taxon>
        <taxon>Metazoa</taxon>
        <taxon>Spiralia</taxon>
        <taxon>Lophotrochozoa</taxon>
        <taxon>Mollusca</taxon>
        <taxon>Bivalvia</taxon>
        <taxon>Autobranchia</taxon>
        <taxon>Pteriomorphia</taxon>
        <taxon>Pterioida</taxon>
        <taxon>Pterioidea</taxon>
        <taxon>Pteriidae</taxon>
        <taxon>Pinctada</taxon>
    </lineage>
</organism>
<evidence type="ECO:0000256" key="2">
    <source>
        <dbReference type="ARBA" id="ARBA00022692"/>
    </source>
</evidence>
<feature type="transmembrane region" description="Helical" evidence="6">
    <location>
        <begin position="97"/>
        <end position="119"/>
    </location>
</feature>
<dbReference type="InterPro" id="IPR000830">
    <property type="entry name" value="Peripherin/rom-1"/>
</dbReference>
<feature type="transmembrane region" description="Helical" evidence="6">
    <location>
        <begin position="15"/>
        <end position="39"/>
    </location>
</feature>
<dbReference type="EMBL" id="VSWD01000010">
    <property type="protein sequence ID" value="KAK3091183.1"/>
    <property type="molecule type" value="Genomic_DNA"/>
</dbReference>
<protein>
    <recommendedName>
        <fullName evidence="9">Tetraspanin</fullName>
    </recommendedName>
</protein>
<reference evidence="7" key="1">
    <citation type="submission" date="2019-08" db="EMBL/GenBank/DDBJ databases">
        <title>The improved chromosome-level genome for the pearl oyster Pinctada fucata martensii using PacBio sequencing and Hi-C.</title>
        <authorList>
            <person name="Zheng Z."/>
        </authorList>
    </citation>
    <scope>NUCLEOTIDE SEQUENCE</scope>
    <source>
        <strain evidence="7">ZZ-2019</strain>
        <tissue evidence="7">Adductor muscle</tissue>
    </source>
</reference>
<evidence type="ECO:0000256" key="6">
    <source>
        <dbReference type="SAM" id="Phobius"/>
    </source>
</evidence>
<evidence type="ECO:0000256" key="4">
    <source>
        <dbReference type="ARBA" id="ARBA00023136"/>
    </source>
</evidence>
<dbReference type="Proteomes" id="UP001186944">
    <property type="component" value="Unassembled WGS sequence"/>
</dbReference>
<comment type="caution">
    <text evidence="7">The sequence shown here is derived from an EMBL/GenBank/DDBJ whole genome shotgun (WGS) entry which is preliminary data.</text>
</comment>
<dbReference type="PRINTS" id="PR00218">
    <property type="entry name" value="PERIPHERNRDS"/>
</dbReference>
<evidence type="ECO:0000256" key="3">
    <source>
        <dbReference type="ARBA" id="ARBA00022989"/>
    </source>
</evidence>
<dbReference type="AlphaFoldDB" id="A0AA89BXH0"/>
<dbReference type="GO" id="GO:0005886">
    <property type="term" value="C:plasma membrane"/>
    <property type="evidence" value="ECO:0007669"/>
    <property type="project" value="TreeGrafter"/>
</dbReference>
<feature type="transmembrane region" description="Helical" evidence="6">
    <location>
        <begin position="59"/>
        <end position="77"/>
    </location>
</feature>
<accession>A0AA89BXH0</accession>
<dbReference type="InterPro" id="IPR018499">
    <property type="entry name" value="Tetraspanin/Peripherin"/>
</dbReference>
<dbReference type="Gene3D" id="1.10.1450.10">
    <property type="entry name" value="Tetraspanin"/>
    <property type="match status" value="1"/>
</dbReference>
<keyword evidence="4 6" id="KW-0472">Membrane</keyword>
<evidence type="ECO:0008006" key="9">
    <source>
        <dbReference type="Google" id="ProtNLM"/>
    </source>
</evidence>
<keyword evidence="2 6" id="KW-0812">Transmembrane</keyword>
<dbReference type="SUPFAM" id="SSF48652">
    <property type="entry name" value="Tetraspanin"/>
    <property type="match status" value="1"/>
</dbReference>
<keyword evidence="8" id="KW-1185">Reference proteome</keyword>